<evidence type="ECO:0000256" key="1">
    <source>
        <dbReference type="ARBA" id="ARBA00004162"/>
    </source>
</evidence>
<dbReference type="CDD" id="cd06577">
    <property type="entry name" value="PASTA_pknB"/>
    <property type="match status" value="1"/>
</dbReference>
<evidence type="ECO:0000313" key="3">
    <source>
        <dbReference type="EMBL" id="AAM79445.1"/>
    </source>
</evidence>
<sequence length="160" mass="18510">MPKRIRKALGVVGKLMSIVPDTTEIIGKTIDNSRPIIEKRMEQKHEKEMQLRTIDDVINLPVDQAQAHLEQLGFVVATIPAKPHKKWLHSNLNEVVAMSPKSGKYKIGSLIKLYYITVDVLEKSQDLLDQENLRTVERNQKIADTFESVKHIRFPFKKWR</sequence>
<dbReference type="KEGG" id="spg:SpyM3_0838"/>
<evidence type="ECO:0000313" key="4">
    <source>
        <dbReference type="Proteomes" id="UP000000564"/>
    </source>
</evidence>
<dbReference type="Gene3D" id="3.30.10.20">
    <property type="match status" value="1"/>
</dbReference>
<proteinExistence type="predicted"/>
<dbReference type="InterPro" id="IPR005543">
    <property type="entry name" value="PASTA_dom"/>
</dbReference>
<name>A0A0H2UUQ0_STRP3</name>
<organism evidence="3 4">
    <name type="scientific">Streptococcus pyogenes serotype M3 (strain ATCC BAA-595 / MGAS315)</name>
    <dbReference type="NCBI Taxonomy" id="198466"/>
    <lineage>
        <taxon>Bacteria</taxon>
        <taxon>Bacillati</taxon>
        <taxon>Bacillota</taxon>
        <taxon>Bacilli</taxon>
        <taxon>Lactobacillales</taxon>
        <taxon>Streptococcaceae</taxon>
        <taxon>Streptococcus</taxon>
    </lineage>
</organism>
<evidence type="ECO:0000259" key="2">
    <source>
        <dbReference type="Pfam" id="PF03793"/>
    </source>
</evidence>
<gene>
    <name evidence="3" type="ordered locus">SpyM3_0838</name>
</gene>
<comment type="subcellular location">
    <subcellularLocation>
        <location evidence="1">Cell membrane</location>
        <topology evidence="1">Single-pass membrane protein</topology>
    </subcellularLocation>
</comment>
<dbReference type="RefSeq" id="WP_002984600.1">
    <property type="nucleotide sequence ID" value="NC_004070.1"/>
</dbReference>
<dbReference type="GO" id="GO:0005886">
    <property type="term" value="C:plasma membrane"/>
    <property type="evidence" value="ECO:0007669"/>
    <property type="project" value="UniProtKB-SubCell"/>
</dbReference>
<protein>
    <recommendedName>
        <fullName evidence="2">PASTA domain-containing protein</fullName>
    </recommendedName>
</protein>
<dbReference type="GeneID" id="69900833"/>
<dbReference type="AlphaFoldDB" id="A0A0H2UUQ0"/>
<dbReference type="HOGENOM" id="CLU_139815_0_0_9"/>
<dbReference type="Pfam" id="PF03793">
    <property type="entry name" value="PASTA"/>
    <property type="match status" value="1"/>
</dbReference>
<dbReference type="EMBL" id="AE014074">
    <property type="protein sequence ID" value="AAM79445.1"/>
    <property type="molecule type" value="Genomic_DNA"/>
</dbReference>
<dbReference type="Proteomes" id="UP000000564">
    <property type="component" value="Chromosome"/>
</dbReference>
<feature type="domain" description="PASTA" evidence="2">
    <location>
        <begin position="53"/>
        <end position="114"/>
    </location>
</feature>
<reference evidence="3 4" key="1">
    <citation type="journal article" date="2002" name="Proc. Natl. Acad. Sci. U.S.A.">
        <title>Genome sequence of a serotype M3 strain of group A Streptococcus: phage-encoded toxins, the high-virulence phenotype, and clone emergence.</title>
        <authorList>
            <person name="Beres S.B."/>
            <person name="Sylva G.L."/>
            <person name="Barbian K.D."/>
            <person name="Lei B."/>
            <person name="Hoff J.S."/>
            <person name="Mammarella N.D."/>
            <person name="Liu M.Y."/>
            <person name="Smoot J.C."/>
            <person name="Porcella S.F."/>
            <person name="Parkins L.D."/>
            <person name="Campbell D.S."/>
            <person name="Smith T.M."/>
            <person name="McCormick J.K."/>
            <person name="Leung D.Y."/>
            <person name="Schlievert P.M."/>
            <person name="Musser J.M."/>
        </authorList>
    </citation>
    <scope>NUCLEOTIDE SEQUENCE [LARGE SCALE GENOMIC DNA]</scope>
    <source>
        <strain evidence="4">ATCC BAA-595 / MGAS315</strain>
    </source>
</reference>
<accession>A0A0H2UUQ0</accession>